<dbReference type="AlphaFoldDB" id="A0A0D9Z9D0"/>
<protein>
    <submittedName>
        <fullName evidence="1">Uncharacterized protein</fullName>
    </submittedName>
</protein>
<organism evidence="1">
    <name type="scientific">Oryza glumipatula</name>
    <dbReference type="NCBI Taxonomy" id="40148"/>
    <lineage>
        <taxon>Eukaryota</taxon>
        <taxon>Viridiplantae</taxon>
        <taxon>Streptophyta</taxon>
        <taxon>Embryophyta</taxon>
        <taxon>Tracheophyta</taxon>
        <taxon>Spermatophyta</taxon>
        <taxon>Magnoliopsida</taxon>
        <taxon>Liliopsida</taxon>
        <taxon>Poales</taxon>
        <taxon>Poaceae</taxon>
        <taxon>BOP clade</taxon>
        <taxon>Oryzoideae</taxon>
        <taxon>Oryzeae</taxon>
        <taxon>Oryzinae</taxon>
        <taxon>Oryza</taxon>
    </lineage>
</organism>
<dbReference type="HOGENOM" id="CLU_2816572_0_0_1"/>
<reference evidence="1" key="2">
    <citation type="submission" date="2018-05" db="EMBL/GenBank/DDBJ databases">
        <title>OgluRS3 (Oryza glumaepatula Reference Sequence Version 3).</title>
        <authorList>
            <person name="Zhang J."/>
            <person name="Kudrna D."/>
            <person name="Lee S."/>
            <person name="Talag J."/>
            <person name="Welchert J."/>
            <person name="Wing R.A."/>
        </authorList>
    </citation>
    <scope>NUCLEOTIDE SEQUENCE [LARGE SCALE GENOMIC DNA]</scope>
</reference>
<keyword evidence="2" id="KW-1185">Reference proteome</keyword>
<evidence type="ECO:0000313" key="1">
    <source>
        <dbReference type="EnsemblPlants" id="OGLUM03G23430.1"/>
    </source>
</evidence>
<reference evidence="1" key="1">
    <citation type="submission" date="2015-04" db="UniProtKB">
        <authorList>
            <consortium name="EnsemblPlants"/>
        </authorList>
    </citation>
    <scope>IDENTIFICATION</scope>
</reference>
<name>A0A0D9Z9D0_9ORYZ</name>
<dbReference type="EnsemblPlants" id="OGLUM03G23430.1">
    <property type="protein sequence ID" value="OGLUM03G23430.1"/>
    <property type="gene ID" value="OGLUM03G23430"/>
</dbReference>
<sequence length="67" mass="7159">MFDDIAAAAASVAVAEAAKPRAVGPTARSVFAMDCVLLWGLESICGRRLEIEDDYVVVLCGWLSAMR</sequence>
<accession>A0A0D9Z9D0</accession>
<dbReference type="Proteomes" id="UP000026961">
    <property type="component" value="Chromosome 3"/>
</dbReference>
<evidence type="ECO:0000313" key="2">
    <source>
        <dbReference type="Proteomes" id="UP000026961"/>
    </source>
</evidence>
<proteinExistence type="predicted"/>
<dbReference type="Gramene" id="OGLUM03G23430.1">
    <property type="protein sequence ID" value="OGLUM03G23430.1"/>
    <property type="gene ID" value="OGLUM03G23430"/>
</dbReference>